<accession>A0ABQ5AE46</accession>
<keyword evidence="3" id="KW-1185">Reference proteome</keyword>
<dbReference type="Pfam" id="PF14223">
    <property type="entry name" value="Retrotran_gag_2"/>
    <property type="match status" value="1"/>
</dbReference>
<proteinExistence type="predicted"/>
<comment type="caution">
    <text evidence="2">The sequence shown here is derived from an EMBL/GenBank/DDBJ whole genome shotgun (WGS) entry which is preliminary data.</text>
</comment>
<evidence type="ECO:0000313" key="2">
    <source>
        <dbReference type="EMBL" id="GJS99447.1"/>
    </source>
</evidence>
<protein>
    <submittedName>
        <fullName evidence="2">Retrovirus-related pol polyprotein from transposon TNT 1-94</fullName>
    </submittedName>
</protein>
<evidence type="ECO:0000256" key="1">
    <source>
        <dbReference type="SAM" id="MobiDB-lite"/>
    </source>
</evidence>
<dbReference type="SUPFAM" id="SSF57756">
    <property type="entry name" value="Retrovirus zinc finger-like domains"/>
    <property type="match status" value="1"/>
</dbReference>
<feature type="region of interest" description="Disordered" evidence="1">
    <location>
        <begin position="143"/>
        <end position="178"/>
    </location>
</feature>
<feature type="compositionally biased region" description="Basic and acidic residues" evidence="1">
    <location>
        <begin position="166"/>
        <end position="178"/>
    </location>
</feature>
<organism evidence="2 3">
    <name type="scientific">Tanacetum coccineum</name>
    <dbReference type="NCBI Taxonomy" id="301880"/>
    <lineage>
        <taxon>Eukaryota</taxon>
        <taxon>Viridiplantae</taxon>
        <taxon>Streptophyta</taxon>
        <taxon>Embryophyta</taxon>
        <taxon>Tracheophyta</taxon>
        <taxon>Spermatophyta</taxon>
        <taxon>Magnoliopsida</taxon>
        <taxon>eudicotyledons</taxon>
        <taxon>Gunneridae</taxon>
        <taxon>Pentapetalae</taxon>
        <taxon>asterids</taxon>
        <taxon>campanulids</taxon>
        <taxon>Asterales</taxon>
        <taxon>Asteraceae</taxon>
        <taxon>Asteroideae</taxon>
        <taxon>Anthemideae</taxon>
        <taxon>Anthemidinae</taxon>
        <taxon>Tanacetum</taxon>
    </lineage>
</organism>
<dbReference type="InterPro" id="IPR036875">
    <property type="entry name" value="Znf_CCHC_sf"/>
</dbReference>
<reference evidence="2" key="2">
    <citation type="submission" date="2022-01" db="EMBL/GenBank/DDBJ databases">
        <authorList>
            <person name="Yamashiro T."/>
            <person name="Shiraishi A."/>
            <person name="Satake H."/>
            <person name="Nakayama K."/>
        </authorList>
    </citation>
    <scope>NUCLEOTIDE SEQUENCE</scope>
</reference>
<sequence>MLAEWNALYDAYNEVACLMLGSITPELHRKFENYSPYEMLQELKSMFEKQARVERFDLIQTFHACKQEEGKPVAAYVLQMKGYVDQLERLGYILPQDLIVGLILNDLTKDFAGFVRNYNMHNMGKTIGKLHAMLIEYEKGLPKKAETPQGNDKQVYTPKPENPKPSAKEHPTKDDTCHHCKEVGHWKRNCLVYLAELLKKKKQVGSANSSGNGVRAQVEAISLLHAFSIWFQPRRLIRLHYELWTSPSEITSKIPMEVEGFEPPQEEDIPIRRSERTRRAPNRLSLNVEAEEHSLGDLNEPTSYKSIVDLGETTFILGIKIYKDRSKRLIGLGQNAYMDKILKRYEIDNSKRRHIPMQERLDLNKTQEAEYIAASEVAMEAVWIRKFISGLGIVPTINEPIRMFYDNSAALHFANEPGVQKGSNTT</sequence>
<reference evidence="2" key="1">
    <citation type="journal article" date="2022" name="Int. J. Mol. Sci.">
        <title>Draft Genome of Tanacetum Coccineum: Genomic Comparison of Closely Related Tanacetum-Family Plants.</title>
        <authorList>
            <person name="Yamashiro T."/>
            <person name="Shiraishi A."/>
            <person name="Nakayama K."/>
            <person name="Satake H."/>
        </authorList>
    </citation>
    <scope>NUCLEOTIDE SEQUENCE</scope>
</reference>
<dbReference type="EMBL" id="BQNB010012117">
    <property type="protein sequence ID" value="GJS99447.1"/>
    <property type="molecule type" value="Genomic_DNA"/>
</dbReference>
<evidence type="ECO:0000313" key="3">
    <source>
        <dbReference type="Proteomes" id="UP001151760"/>
    </source>
</evidence>
<gene>
    <name evidence="2" type="ORF">Tco_0820617</name>
</gene>
<dbReference type="Proteomes" id="UP001151760">
    <property type="component" value="Unassembled WGS sequence"/>
</dbReference>
<name>A0ABQ5AE46_9ASTR</name>
<dbReference type="Gene3D" id="4.10.60.10">
    <property type="entry name" value="Zinc finger, CCHC-type"/>
    <property type="match status" value="1"/>
</dbReference>